<keyword evidence="1" id="KW-1133">Transmembrane helix</keyword>
<evidence type="ECO:0000313" key="5">
    <source>
        <dbReference type="Proteomes" id="UP000677082"/>
    </source>
</evidence>
<keyword evidence="1" id="KW-0812">Transmembrane</keyword>
<dbReference type="Pfam" id="PF21537">
    <property type="entry name" value="DUF1980_C"/>
    <property type="match status" value="1"/>
</dbReference>
<organism evidence="4 5">
    <name type="scientific">Paractinoplanes toevensis</name>
    <dbReference type="NCBI Taxonomy" id="571911"/>
    <lineage>
        <taxon>Bacteria</taxon>
        <taxon>Bacillati</taxon>
        <taxon>Actinomycetota</taxon>
        <taxon>Actinomycetes</taxon>
        <taxon>Micromonosporales</taxon>
        <taxon>Micromonosporaceae</taxon>
        <taxon>Paractinoplanes</taxon>
    </lineage>
</organism>
<keyword evidence="5" id="KW-1185">Reference proteome</keyword>
<sequence length="238" mass="25023">MNRRIQGILLLLLGGAVVKISINGTYLRYVKAGLRPLLIVAGVLLVAVAVVTLWQELRPGARAHDGHDDDGHGHHQSRIGWLLLLPALGLLLVSPKPLSSFAAAKSGTVTVSAESDYPPLPAGDPAQVPLLQYAARALLDGGRSLTGRTVELTGFITGGPDGRPALARIVLNCCAADGRPIKVALTGQAPAGLADGTWVRAVGRYSTEVGKDPLNKADIAYLEVVSWQEIPAPSQPYE</sequence>
<dbReference type="InterPro" id="IPR015402">
    <property type="entry name" value="DUF1980"/>
</dbReference>
<dbReference type="InterPro" id="IPR052955">
    <property type="entry name" value="UPF0703_membrane_permease"/>
</dbReference>
<proteinExistence type="predicted"/>
<dbReference type="AlphaFoldDB" id="A0A919W6I5"/>
<feature type="domain" description="DUF1980" evidence="3">
    <location>
        <begin position="146"/>
        <end position="237"/>
    </location>
</feature>
<dbReference type="InterPro" id="IPR048493">
    <property type="entry name" value="DUF1980_N"/>
</dbReference>
<evidence type="ECO:0000259" key="2">
    <source>
        <dbReference type="Pfam" id="PF09323"/>
    </source>
</evidence>
<dbReference type="Pfam" id="PF09323">
    <property type="entry name" value="DUF1980"/>
    <property type="match status" value="1"/>
</dbReference>
<dbReference type="InterPro" id="IPR048447">
    <property type="entry name" value="DUF1980_C"/>
</dbReference>
<protein>
    <submittedName>
        <fullName evidence="4">Membrane protein</fullName>
    </submittedName>
</protein>
<name>A0A919W6I5_9ACTN</name>
<dbReference type="PANTHER" id="PTHR40047">
    <property type="entry name" value="UPF0703 PROTEIN YCGQ"/>
    <property type="match status" value="1"/>
</dbReference>
<dbReference type="PANTHER" id="PTHR40047:SF1">
    <property type="entry name" value="UPF0703 PROTEIN YCGQ"/>
    <property type="match status" value="1"/>
</dbReference>
<gene>
    <name evidence="4" type="primary">ycgQ_2</name>
    <name evidence="4" type="ORF">Ato02nite_048410</name>
</gene>
<feature type="domain" description="DUF1980" evidence="2">
    <location>
        <begin position="5"/>
        <end position="107"/>
    </location>
</feature>
<reference evidence="4 5" key="1">
    <citation type="submission" date="2021-03" db="EMBL/GenBank/DDBJ databases">
        <title>Whole genome shotgun sequence of Actinoplanes toevensis NBRC 105298.</title>
        <authorList>
            <person name="Komaki H."/>
            <person name="Tamura T."/>
        </authorList>
    </citation>
    <scope>NUCLEOTIDE SEQUENCE [LARGE SCALE GENOMIC DNA]</scope>
    <source>
        <strain evidence="4 5">NBRC 105298</strain>
    </source>
</reference>
<dbReference type="Proteomes" id="UP000677082">
    <property type="component" value="Unassembled WGS sequence"/>
</dbReference>
<comment type="caution">
    <text evidence="4">The sequence shown here is derived from an EMBL/GenBank/DDBJ whole genome shotgun (WGS) entry which is preliminary data.</text>
</comment>
<evidence type="ECO:0000256" key="1">
    <source>
        <dbReference type="SAM" id="Phobius"/>
    </source>
</evidence>
<feature type="transmembrane region" description="Helical" evidence="1">
    <location>
        <begin position="34"/>
        <end position="54"/>
    </location>
</feature>
<evidence type="ECO:0000313" key="4">
    <source>
        <dbReference type="EMBL" id="GIM93048.1"/>
    </source>
</evidence>
<keyword evidence="1" id="KW-0472">Membrane</keyword>
<dbReference type="NCBIfam" id="TIGR03943">
    <property type="entry name" value="TIGR03943 family putative permease subunit"/>
    <property type="match status" value="1"/>
</dbReference>
<accession>A0A919W6I5</accession>
<evidence type="ECO:0000259" key="3">
    <source>
        <dbReference type="Pfam" id="PF21537"/>
    </source>
</evidence>
<dbReference type="EMBL" id="BOQN01000062">
    <property type="protein sequence ID" value="GIM93048.1"/>
    <property type="molecule type" value="Genomic_DNA"/>
</dbReference>
<dbReference type="RefSeq" id="WP_213008877.1">
    <property type="nucleotide sequence ID" value="NZ_BOQN01000062.1"/>
</dbReference>